<dbReference type="GO" id="GO:0016746">
    <property type="term" value="F:acyltransferase activity"/>
    <property type="evidence" value="ECO:0007669"/>
    <property type="project" value="UniProtKB-KW"/>
</dbReference>
<dbReference type="CDD" id="cd04301">
    <property type="entry name" value="NAT_SF"/>
    <property type="match status" value="1"/>
</dbReference>
<evidence type="ECO:0000313" key="5">
    <source>
        <dbReference type="Proteomes" id="UP001580430"/>
    </source>
</evidence>
<dbReference type="Proteomes" id="UP001580430">
    <property type="component" value="Unassembled WGS sequence"/>
</dbReference>
<dbReference type="EMBL" id="JBHIRY010000020">
    <property type="protein sequence ID" value="MFB5762428.1"/>
    <property type="molecule type" value="Genomic_DNA"/>
</dbReference>
<keyword evidence="1 4" id="KW-0808">Transferase</keyword>
<dbReference type="Pfam" id="PF00583">
    <property type="entry name" value="Acetyltransf_1"/>
    <property type="match status" value="1"/>
</dbReference>
<organism evidence="4 5">
    <name type="scientific">Paenibacillus medicaginis</name>
    <dbReference type="NCBI Taxonomy" id="1470560"/>
    <lineage>
        <taxon>Bacteria</taxon>
        <taxon>Bacillati</taxon>
        <taxon>Bacillota</taxon>
        <taxon>Bacilli</taxon>
        <taxon>Bacillales</taxon>
        <taxon>Paenibacillaceae</taxon>
        <taxon>Paenibacillus</taxon>
    </lineage>
</organism>
<dbReference type="SUPFAM" id="SSF55729">
    <property type="entry name" value="Acyl-CoA N-acyltransferases (Nat)"/>
    <property type="match status" value="1"/>
</dbReference>
<dbReference type="PRINTS" id="PR01754">
    <property type="entry name" value="SACTRNSFRASE"/>
</dbReference>
<sequence>MEKFGEIEIVEMTLDNNEDYERKEYPFTVMGRLVPKLENGTWSFQEELYEQPYESKYPEHEDLDEYMNSDDSIAFLYYSQGKCLGHIRLSTSDEIKFASIDRLIVLESSRGKGIGTALLNKAKEWALQKGMKGFTLETQDVNLLACRFYLKNGLEIGAVDTMLYSTQNIKMKMQFSFIQNSNTFP</sequence>
<feature type="domain" description="N-acetyltransferase" evidence="3">
    <location>
        <begin position="35"/>
        <end position="176"/>
    </location>
</feature>
<evidence type="ECO:0000256" key="2">
    <source>
        <dbReference type="ARBA" id="ARBA00023315"/>
    </source>
</evidence>
<gene>
    <name evidence="4" type="ORF">ACE5LO_18755</name>
</gene>
<keyword evidence="2 4" id="KW-0012">Acyltransferase</keyword>
<proteinExistence type="predicted"/>
<dbReference type="InterPro" id="IPR008125">
    <property type="entry name" value="Streptothricin_AcTrfase"/>
</dbReference>
<dbReference type="Gene3D" id="3.40.630.30">
    <property type="match status" value="1"/>
</dbReference>
<dbReference type="EC" id="2.3.-.-" evidence="4"/>
<dbReference type="RefSeq" id="WP_375521528.1">
    <property type="nucleotide sequence ID" value="NZ_JBHIRY010000020.1"/>
</dbReference>
<dbReference type="PANTHER" id="PTHR43420">
    <property type="entry name" value="ACETYLTRANSFERASE"/>
    <property type="match status" value="1"/>
</dbReference>
<dbReference type="InterPro" id="IPR016181">
    <property type="entry name" value="Acyl_CoA_acyltransferase"/>
</dbReference>
<name>A0ABV5C4I1_9BACL</name>
<accession>A0ABV5C4I1</accession>
<dbReference type="InterPro" id="IPR000182">
    <property type="entry name" value="GNAT_dom"/>
</dbReference>
<reference evidence="4 5" key="1">
    <citation type="submission" date="2024-09" db="EMBL/GenBank/DDBJ databases">
        <title>Paenibacillus zeirhizospherea sp. nov., isolated from surface of the maize (Zea mays) roots in a horticulture field, Hungary.</title>
        <authorList>
            <person name="Marton D."/>
            <person name="Farkas M."/>
            <person name="Bedics A."/>
            <person name="Toth E."/>
            <person name="Tancsics A."/>
            <person name="Boka K."/>
            <person name="Marati G."/>
            <person name="Kriszt B."/>
            <person name="Cserhati M."/>
        </authorList>
    </citation>
    <scope>NUCLEOTIDE SEQUENCE [LARGE SCALE GENOMIC DNA]</scope>
    <source>
        <strain evidence="4 5">JCM 18446</strain>
    </source>
</reference>
<evidence type="ECO:0000256" key="1">
    <source>
        <dbReference type="ARBA" id="ARBA00022679"/>
    </source>
</evidence>
<dbReference type="PROSITE" id="PS51186">
    <property type="entry name" value="GNAT"/>
    <property type="match status" value="1"/>
</dbReference>
<keyword evidence="5" id="KW-1185">Reference proteome</keyword>
<evidence type="ECO:0000313" key="4">
    <source>
        <dbReference type="EMBL" id="MFB5762428.1"/>
    </source>
</evidence>
<evidence type="ECO:0000259" key="3">
    <source>
        <dbReference type="PROSITE" id="PS51186"/>
    </source>
</evidence>
<dbReference type="InterPro" id="IPR050680">
    <property type="entry name" value="YpeA/RimI_acetyltransf"/>
</dbReference>
<protein>
    <submittedName>
        <fullName evidence="4">GNAT family N-acetyltransferase</fullName>
        <ecNumber evidence="4">2.3.-.-</ecNumber>
    </submittedName>
</protein>
<comment type="caution">
    <text evidence="4">The sequence shown here is derived from an EMBL/GenBank/DDBJ whole genome shotgun (WGS) entry which is preliminary data.</text>
</comment>